<evidence type="ECO:0000313" key="3">
    <source>
        <dbReference type="EMBL" id="KAJ8610485.1"/>
    </source>
</evidence>
<dbReference type="Proteomes" id="UP001230188">
    <property type="component" value="Unassembled WGS sequence"/>
</dbReference>
<feature type="chain" id="PRO_5041974791" evidence="2">
    <location>
        <begin position="17"/>
        <end position="341"/>
    </location>
</feature>
<feature type="transmembrane region" description="Helical" evidence="1">
    <location>
        <begin position="63"/>
        <end position="83"/>
    </location>
</feature>
<comment type="caution">
    <text evidence="3">The sequence shown here is derived from an EMBL/GenBank/DDBJ whole genome shotgun (WGS) entry which is preliminary data.</text>
</comment>
<dbReference type="EMBL" id="JAQMWT010000102">
    <property type="protein sequence ID" value="KAJ8610485.1"/>
    <property type="molecule type" value="Genomic_DNA"/>
</dbReference>
<feature type="signal peptide" evidence="2">
    <location>
        <begin position="1"/>
        <end position="16"/>
    </location>
</feature>
<evidence type="ECO:0000256" key="1">
    <source>
        <dbReference type="SAM" id="Phobius"/>
    </source>
</evidence>
<keyword evidence="4" id="KW-1185">Reference proteome</keyword>
<accession>A0AAD7XSV9</accession>
<keyword evidence="1" id="KW-0812">Transmembrane</keyword>
<feature type="transmembrane region" description="Helical" evidence="1">
    <location>
        <begin position="104"/>
        <end position="126"/>
    </location>
</feature>
<reference evidence="3" key="1">
    <citation type="submission" date="2023-01" db="EMBL/GenBank/DDBJ databases">
        <title>Metagenome sequencing of chrysophaentin producing Chrysophaeum taylorii.</title>
        <authorList>
            <person name="Davison J."/>
            <person name="Bewley C."/>
        </authorList>
    </citation>
    <scope>NUCLEOTIDE SEQUENCE</scope>
    <source>
        <strain evidence="3">NIES-1699</strain>
    </source>
</reference>
<feature type="transmembrane region" description="Helical" evidence="1">
    <location>
        <begin position="239"/>
        <end position="261"/>
    </location>
</feature>
<dbReference type="AlphaFoldDB" id="A0AAD7XSV9"/>
<feature type="transmembrane region" description="Helical" evidence="1">
    <location>
        <begin position="273"/>
        <end position="294"/>
    </location>
</feature>
<evidence type="ECO:0000256" key="2">
    <source>
        <dbReference type="SAM" id="SignalP"/>
    </source>
</evidence>
<keyword evidence="1" id="KW-1133">Transmembrane helix</keyword>
<protein>
    <submittedName>
        <fullName evidence="3">Uncharacterized protein</fullName>
    </submittedName>
</protein>
<gene>
    <name evidence="3" type="ORF">CTAYLR_007760</name>
</gene>
<proteinExistence type="predicted"/>
<organism evidence="3 4">
    <name type="scientific">Chrysophaeum taylorii</name>
    <dbReference type="NCBI Taxonomy" id="2483200"/>
    <lineage>
        <taxon>Eukaryota</taxon>
        <taxon>Sar</taxon>
        <taxon>Stramenopiles</taxon>
        <taxon>Ochrophyta</taxon>
        <taxon>Pelagophyceae</taxon>
        <taxon>Pelagomonadales</taxon>
        <taxon>Pelagomonadaceae</taxon>
        <taxon>Chrysophaeum</taxon>
    </lineage>
</organism>
<keyword evidence="2" id="KW-0732">Signal</keyword>
<sequence>MSRRLLLLCALQSASAWVSPMRRPTQRVHHAVAEHPLHIQSPQSEASARRVATNRIVRTSTVLLVPAIAAGIFSYLSFGPLARGLRSIFGLEALYILSNDQGQFLQNFLGVIGILFSLLIGNTYSFCYQQQVMIYMAFFEEISVAKALLEQISLVCRGRPYYDAVLDNIERYVERDLRRVDLPPAVVLSSKPKDDPLEQIMWMTSVGTPSVVYDTVKWLRQARGQRLGAVQRKLPPLHFALLFVLAAFELSAFPLLSAGAAQTDGNGVLVVEAGIFALMAAAVVLTLGVVLQLWRPSGSAYSVDDALSVMLAGLADELADRRAGLAPRAATNLPAPPAFPY</sequence>
<keyword evidence="1" id="KW-0472">Membrane</keyword>
<evidence type="ECO:0000313" key="4">
    <source>
        <dbReference type="Proteomes" id="UP001230188"/>
    </source>
</evidence>
<name>A0AAD7XSV9_9STRA</name>